<evidence type="ECO:0000313" key="4">
    <source>
        <dbReference type="WBParaSite" id="TTAC_0000689301-mRNA-1"/>
    </source>
</evidence>
<feature type="transmembrane region" description="Helical" evidence="1">
    <location>
        <begin position="58"/>
        <end position="79"/>
    </location>
</feature>
<dbReference type="WBParaSite" id="TTAC_0000689301-mRNA-1">
    <property type="protein sequence ID" value="TTAC_0000689301-mRNA-1"/>
    <property type="gene ID" value="TTAC_0000689301"/>
</dbReference>
<dbReference type="EMBL" id="UYWX01020328">
    <property type="protein sequence ID" value="VDM31158.1"/>
    <property type="molecule type" value="Genomic_DNA"/>
</dbReference>
<keyword evidence="1" id="KW-1133">Transmembrane helix</keyword>
<keyword evidence="1" id="KW-0472">Membrane</keyword>
<accession>A0A0R3X145</accession>
<proteinExistence type="predicted"/>
<dbReference type="STRING" id="6205.A0A0R3X145"/>
<organism evidence="4">
    <name type="scientific">Hydatigena taeniaeformis</name>
    <name type="common">Feline tapeworm</name>
    <name type="synonym">Taenia taeniaeformis</name>
    <dbReference type="NCBI Taxonomy" id="6205"/>
    <lineage>
        <taxon>Eukaryota</taxon>
        <taxon>Metazoa</taxon>
        <taxon>Spiralia</taxon>
        <taxon>Lophotrochozoa</taxon>
        <taxon>Platyhelminthes</taxon>
        <taxon>Cestoda</taxon>
        <taxon>Eucestoda</taxon>
        <taxon>Cyclophyllidea</taxon>
        <taxon>Taeniidae</taxon>
        <taxon>Hydatigera</taxon>
    </lineage>
</organism>
<gene>
    <name evidence="2" type="ORF">TTAC_LOCUS6878</name>
</gene>
<keyword evidence="1" id="KW-0812">Transmembrane</keyword>
<evidence type="ECO:0000313" key="3">
    <source>
        <dbReference type="Proteomes" id="UP000274429"/>
    </source>
</evidence>
<dbReference type="AlphaFoldDB" id="A0A0R3X145"/>
<reference evidence="4" key="1">
    <citation type="submission" date="2017-02" db="UniProtKB">
        <authorList>
            <consortium name="WormBaseParasite"/>
        </authorList>
    </citation>
    <scope>IDENTIFICATION</scope>
</reference>
<dbReference type="Proteomes" id="UP000274429">
    <property type="component" value="Unassembled WGS sequence"/>
</dbReference>
<dbReference type="OrthoDB" id="6249169at2759"/>
<sequence>MSSYLGIFCLFSTHLDTLFCNLALLHAFCSGLDSYLRLSHQRRNPEPTGLKSGRQATLWLKISSPWFVSGLLAIAQLVISDRDLAHLSEDCQRQFFPAFTNQLEATCIVTDPNFLILRTSVAYALPLIGCLVLTGLQVRCLRRLRFVPPEYPLEPRINSSIRRDITLETLAPLTETINPNSTGTIETVHECPRHGRISYDTETVMFDDFRGRCQEKRTTKDTSTVVLMKRWLQTYRGEQLAVAINMVSCIVAVGIWSPLILSSLAYGLCHTPDNAHFVKQPLYHIPGIDLSRYRPARCFIQVAASRLADFRWWVYASTGLLLPIALLLMDRGLRRACWRSLGLGPPLLERRKVYQSYEKAIHNNTNTMNPSTSNATY</sequence>
<dbReference type="Gene3D" id="1.20.1070.10">
    <property type="entry name" value="Rhodopsin 7-helix transmembrane proteins"/>
    <property type="match status" value="1"/>
</dbReference>
<name>A0A0R3X145_HYDTA</name>
<evidence type="ECO:0000313" key="2">
    <source>
        <dbReference type="EMBL" id="VDM31158.1"/>
    </source>
</evidence>
<keyword evidence="3" id="KW-1185">Reference proteome</keyword>
<protein>
    <submittedName>
        <fullName evidence="4">G-protein coupled receptors family 1 profile domain-containing protein</fullName>
    </submittedName>
</protein>
<feature type="transmembrane region" description="Helical" evidence="1">
    <location>
        <begin position="240"/>
        <end position="261"/>
    </location>
</feature>
<feature type="transmembrane region" description="Helical" evidence="1">
    <location>
        <begin position="312"/>
        <end position="329"/>
    </location>
</feature>
<feature type="transmembrane region" description="Helical" evidence="1">
    <location>
        <begin position="115"/>
        <end position="136"/>
    </location>
</feature>
<evidence type="ECO:0000256" key="1">
    <source>
        <dbReference type="SAM" id="Phobius"/>
    </source>
</evidence>
<reference evidence="2 3" key="2">
    <citation type="submission" date="2018-11" db="EMBL/GenBank/DDBJ databases">
        <authorList>
            <consortium name="Pathogen Informatics"/>
        </authorList>
    </citation>
    <scope>NUCLEOTIDE SEQUENCE [LARGE SCALE GENOMIC DNA]</scope>
</reference>
<feature type="transmembrane region" description="Helical" evidence="1">
    <location>
        <begin position="18"/>
        <end position="38"/>
    </location>
</feature>